<reference evidence="3" key="1">
    <citation type="submission" date="2021-06" db="EMBL/GenBank/DDBJ databases">
        <title>Complete genome sequence of Nocardioides sp. G188.</title>
        <authorList>
            <person name="Im W.-T."/>
        </authorList>
    </citation>
    <scope>NUCLEOTIDE SEQUENCE</scope>
    <source>
        <strain evidence="3">G188</strain>
    </source>
</reference>
<feature type="region of interest" description="Disordered" evidence="1">
    <location>
        <begin position="35"/>
        <end position="55"/>
    </location>
</feature>
<proteinExistence type="predicted"/>
<feature type="compositionally biased region" description="Basic and acidic residues" evidence="1">
    <location>
        <begin position="43"/>
        <end position="55"/>
    </location>
</feature>
<evidence type="ECO:0000256" key="1">
    <source>
        <dbReference type="SAM" id="MobiDB-lite"/>
    </source>
</evidence>
<evidence type="ECO:0000256" key="2">
    <source>
        <dbReference type="SAM" id="Phobius"/>
    </source>
</evidence>
<evidence type="ECO:0000313" key="4">
    <source>
        <dbReference type="Proteomes" id="UP000683575"/>
    </source>
</evidence>
<feature type="transmembrane region" description="Helical" evidence="2">
    <location>
        <begin position="6"/>
        <end position="28"/>
    </location>
</feature>
<keyword evidence="4" id="KW-1185">Reference proteome</keyword>
<gene>
    <name evidence="3" type="ORF">KRR39_06555</name>
</gene>
<keyword evidence="2" id="KW-0812">Transmembrane</keyword>
<keyword evidence="2" id="KW-0472">Membrane</keyword>
<name>A0A975Y1I3_9ACTN</name>
<keyword evidence="2" id="KW-1133">Transmembrane helix</keyword>
<protein>
    <submittedName>
        <fullName evidence="3">Uncharacterized protein</fullName>
    </submittedName>
</protein>
<dbReference type="EMBL" id="CP077062">
    <property type="protein sequence ID" value="QWZ09424.1"/>
    <property type="molecule type" value="Genomic_DNA"/>
</dbReference>
<evidence type="ECO:0000313" key="3">
    <source>
        <dbReference type="EMBL" id="QWZ09424.1"/>
    </source>
</evidence>
<organism evidence="3 4">
    <name type="scientific">Nocardioides panacis</name>
    <dbReference type="NCBI Taxonomy" id="2849501"/>
    <lineage>
        <taxon>Bacteria</taxon>
        <taxon>Bacillati</taxon>
        <taxon>Actinomycetota</taxon>
        <taxon>Actinomycetes</taxon>
        <taxon>Propionibacteriales</taxon>
        <taxon>Nocardioidaceae</taxon>
        <taxon>Nocardioides</taxon>
    </lineage>
</organism>
<dbReference type="AlphaFoldDB" id="A0A975Y1I3"/>
<dbReference type="RefSeq" id="WP_216941270.1">
    <property type="nucleotide sequence ID" value="NZ_CP077062.1"/>
</dbReference>
<sequence>MNILPFLATVFVILATAYLVFALVHFVANDGVSLRHRTPPRSHPADDFERYSHFA</sequence>
<dbReference type="Proteomes" id="UP000683575">
    <property type="component" value="Chromosome"/>
</dbReference>
<dbReference type="KEGG" id="nps:KRR39_06555"/>
<accession>A0A975Y1I3</accession>